<feature type="compositionally biased region" description="Polar residues" evidence="1">
    <location>
        <begin position="1"/>
        <end position="10"/>
    </location>
</feature>
<organism evidence="2">
    <name type="scientific">Leptolyngbya sp. NK1-12</name>
    <dbReference type="NCBI Taxonomy" id="2547451"/>
    <lineage>
        <taxon>Bacteria</taxon>
        <taxon>Bacillati</taxon>
        <taxon>Cyanobacteriota</taxon>
        <taxon>Cyanophyceae</taxon>
        <taxon>Leptolyngbyales</taxon>
        <taxon>Leptolyngbyaceae</taxon>
        <taxon>Leptolyngbya group</taxon>
        <taxon>Leptolyngbya</taxon>
    </lineage>
</organism>
<evidence type="ECO:0008006" key="3">
    <source>
        <dbReference type="Google" id="ProtNLM"/>
    </source>
</evidence>
<protein>
    <recommendedName>
        <fullName evidence="3">OmpA-like domain-containing protein</fullName>
    </recommendedName>
</protein>
<name>A0AA96WHK3_9CYAN</name>
<dbReference type="RefSeq" id="WP_316431803.1">
    <property type="nucleotide sequence ID" value="NZ_CP053586.1"/>
</dbReference>
<dbReference type="EMBL" id="CP053586">
    <property type="protein sequence ID" value="WNZ25643.1"/>
    <property type="molecule type" value="Genomic_DNA"/>
</dbReference>
<sequence>MAYISTQGLGQASDPEHSDRDPGSSSVRPSGEVLPYRQAMESIGKGLQEEYKRNCAGVTVLRTLSRESLTPLEKVKKLERKLEVISRLVQGQKLISKMVGKYRMGKISKKQLVASLQGILHAFPELKEFPFPQGYAVGSEAQERAKVQCELSQARWEWFASQSGRPVARRAALNGLGVGQATSGNVCSGYKPGEIKTSKTQKGHLPVDVRLTTRGLEIADFGVNWRGVKEATKQEQLLKDWLSKFESNPNYRLRIIGYSDCIGKEKNNNFLREGRAKRVYELLGKNARSQTIFVGSASPGTYITDNSTVEGRATNRGVVIEIYTPKPSCPYALKDALKIELDAARKTLGLSAHVAKSFLRSVGALDARGRFTETILDNKYWFAKLYELITYYEIAEVQRFEHPGFVLHFIPIFYNLYHESLQNFWQGKLNQISQLWINHFQTAGRPSWNSVSGFANQVLKSIVTGVAAHIQGDMAIALEQAYRSYTAKYCLSNLRFDDFRKDFFENNRPIFEMVQAAFFLELSRRGPFPVRPDVGQFIIGTGAQLMGGGLDIDEVYRWRAEAWEKAKKRLGQ</sequence>
<feature type="region of interest" description="Disordered" evidence="1">
    <location>
        <begin position="1"/>
        <end position="32"/>
    </location>
</feature>
<dbReference type="InterPro" id="IPR046037">
    <property type="entry name" value="DUF5995"/>
</dbReference>
<dbReference type="InterPro" id="IPR036737">
    <property type="entry name" value="OmpA-like_sf"/>
</dbReference>
<proteinExistence type="predicted"/>
<dbReference type="Pfam" id="PF19458">
    <property type="entry name" value="DUF5995"/>
    <property type="match status" value="1"/>
</dbReference>
<evidence type="ECO:0000313" key="2">
    <source>
        <dbReference type="EMBL" id="WNZ25643.1"/>
    </source>
</evidence>
<dbReference type="SUPFAM" id="SSF103088">
    <property type="entry name" value="OmpA-like"/>
    <property type="match status" value="1"/>
</dbReference>
<evidence type="ECO:0000256" key="1">
    <source>
        <dbReference type="SAM" id="MobiDB-lite"/>
    </source>
</evidence>
<dbReference type="AlphaFoldDB" id="A0AA96WHK3"/>
<gene>
    <name evidence="2" type="ORF">HJG54_24260</name>
</gene>
<reference evidence="2" key="1">
    <citation type="submission" date="2020-05" db="EMBL/GenBank/DDBJ databases">
        <authorList>
            <person name="Zhu T."/>
            <person name="Keshari N."/>
            <person name="Lu X."/>
        </authorList>
    </citation>
    <scope>NUCLEOTIDE SEQUENCE</scope>
    <source>
        <strain evidence="2">NK1-12</strain>
    </source>
</reference>
<dbReference type="Gene3D" id="3.30.1330.60">
    <property type="entry name" value="OmpA-like domain"/>
    <property type="match status" value="1"/>
</dbReference>
<accession>A0AA96WHK3</accession>